<accession>A0A392VS45</accession>
<reference evidence="1 2" key="1">
    <citation type="journal article" date="2018" name="Front. Plant Sci.">
        <title>Red Clover (Trifolium pratense) and Zigzag Clover (T. medium) - A Picture of Genomic Similarities and Differences.</title>
        <authorList>
            <person name="Dluhosova J."/>
            <person name="Istvanek J."/>
            <person name="Nedelnik J."/>
            <person name="Repkova J."/>
        </authorList>
    </citation>
    <scope>NUCLEOTIDE SEQUENCE [LARGE SCALE GENOMIC DNA]</scope>
    <source>
        <strain evidence="2">cv. 10/8</strain>
        <tissue evidence="1">Leaf</tissue>
    </source>
</reference>
<feature type="non-terminal residue" evidence="1">
    <location>
        <position position="12"/>
    </location>
</feature>
<evidence type="ECO:0000313" key="2">
    <source>
        <dbReference type="Proteomes" id="UP000265520"/>
    </source>
</evidence>
<sequence>MLHQPGPTTLPC</sequence>
<protein>
    <submittedName>
        <fullName evidence="1">Uncharacterized protein</fullName>
    </submittedName>
</protein>
<organism evidence="1 2">
    <name type="scientific">Trifolium medium</name>
    <dbReference type="NCBI Taxonomy" id="97028"/>
    <lineage>
        <taxon>Eukaryota</taxon>
        <taxon>Viridiplantae</taxon>
        <taxon>Streptophyta</taxon>
        <taxon>Embryophyta</taxon>
        <taxon>Tracheophyta</taxon>
        <taxon>Spermatophyta</taxon>
        <taxon>Magnoliopsida</taxon>
        <taxon>eudicotyledons</taxon>
        <taxon>Gunneridae</taxon>
        <taxon>Pentapetalae</taxon>
        <taxon>rosids</taxon>
        <taxon>fabids</taxon>
        <taxon>Fabales</taxon>
        <taxon>Fabaceae</taxon>
        <taxon>Papilionoideae</taxon>
        <taxon>50 kb inversion clade</taxon>
        <taxon>NPAAA clade</taxon>
        <taxon>Hologalegina</taxon>
        <taxon>IRL clade</taxon>
        <taxon>Trifolieae</taxon>
        <taxon>Trifolium</taxon>
    </lineage>
</organism>
<evidence type="ECO:0000313" key="1">
    <source>
        <dbReference type="EMBL" id="MCI90737.1"/>
    </source>
</evidence>
<keyword evidence="2" id="KW-1185">Reference proteome</keyword>
<name>A0A392VS45_9FABA</name>
<proteinExistence type="predicted"/>
<comment type="caution">
    <text evidence="1">The sequence shown here is derived from an EMBL/GenBank/DDBJ whole genome shotgun (WGS) entry which is preliminary data.</text>
</comment>
<dbReference type="Proteomes" id="UP000265520">
    <property type="component" value="Unassembled WGS sequence"/>
</dbReference>
<dbReference type="EMBL" id="LXQA011252725">
    <property type="protein sequence ID" value="MCI90737.1"/>
    <property type="molecule type" value="Genomic_DNA"/>
</dbReference>